<feature type="transmembrane region" description="Helical" evidence="5">
    <location>
        <begin position="110"/>
        <end position="131"/>
    </location>
</feature>
<dbReference type="PROSITE" id="PS50850">
    <property type="entry name" value="MFS"/>
    <property type="match status" value="1"/>
</dbReference>
<dbReference type="Pfam" id="PF07690">
    <property type="entry name" value="MFS_1"/>
    <property type="match status" value="1"/>
</dbReference>
<sequence>MSVECRQDGAQGTGGRVAAGGALFSVAVALTALNLRPAVTSVGPLLDETRASLGASETWAGLLTTVPVLCFAVAGLIAPLLARRAGVGAAVSIALALLAGGLVIRVLDGSLLMIGGTLVAAAGIAFAGVLIPVVVKESFPARIGLMTGVYTAALQLGATLGSALTPPLDTALGGWRPALATWAAPAVLALVVWTVAARGGGFGAAAQADRRGRSLLRNRLAWIITVFFGLQALLAFVVIGWLPRVLMDVGGVSRGEAGLLLGLLALLALPISLVVPALAARSGSQSGWIVGLGGCGLAGLLGLLLAPSFSPLLWTVLLGLGMSVFSLALTTIALRARTGQETAKLSGMAQGFGYLLAAAGPFLFGLLHDVTGGWTVPFLMLIGVLVVQIGVGALAGRPRYV</sequence>
<dbReference type="InterPro" id="IPR036259">
    <property type="entry name" value="MFS_trans_sf"/>
</dbReference>
<reference evidence="7 8" key="1">
    <citation type="submission" date="2020-08" db="EMBL/GenBank/DDBJ databases">
        <title>Sequencing the genomes of 1000 actinobacteria strains.</title>
        <authorList>
            <person name="Klenk H.-P."/>
        </authorList>
    </citation>
    <scope>NUCLEOTIDE SEQUENCE [LARGE SCALE GENOMIC DNA]</scope>
    <source>
        <strain evidence="7 8">DSM 44320</strain>
    </source>
</reference>
<dbReference type="Proteomes" id="UP000579945">
    <property type="component" value="Unassembled WGS sequence"/>
</dbReference>
<feature type="transmembrane region" description="Helical" evidence="5">
    <location>
        <begin position="179"/>
        <end position="199"/>
    </location>
</feature>
<dbReference type="SUPFAM" id="SSF103473">
    <property type="entry name" value="MFS general substrate transporter"/>
    <property type="match status" value="1"/>
</dbReference>
<feature type="transmembrane region" description="Helical" evidence="5">
    <location>
        <begin position="287"/>
        <end position="306"/>
    </location>
</feature>
<keyword evidence="4 5" id="KW-0472">Membrane</keyword>
<protein>
    <submittedName>
        <fullName evidence="7">CP family cyanate transporter-like MFS transporter</fullName>
    </submittedName>
</protein>
<dbReference type="PANTHER" id="PTHR23523">
    <property type="match status" value="1"/>
</dbReference>
<dbReference type="PANTHER" id="PTHR23523:SF2">
    <property type="entry name" value="2-NITROIMIDAZOLE TRANSPORTER"/>
    <property type="match status" value="1"/>
</dbReference>
<feature type="transmembrane region" description="Helical" evidence="5">
    <location>
        <begin position="374"/>
        <end position="395"/>
    </location>
</feature>
<feature type="transmembrane region" description="Helical" evidence="5">
    <location>
        <begin position="21"/>
        <end position="39"/>
    </location>
</feature>
<evidence type="ECO:0000313" key="7">
    <source>
        <dbReference type="EMBL" id="MBB3731143.1"/>
    </source>
</evidence>
<dbReference type="Gene3D" id="1.20.1250.20">
    <property type="entry name" value="MFS general substrate transporter like domains"/>
    <property type="match status" value="2"/>
</dbReference>
<gene>
    <name evidence="7" type="ORF">FHR33_007003</name>
</gene>
<feature type="transmembrane region" description="Helical" evidence="5">
    <location>
        <begin position="143"/>
        <end position="164"/>
    </location>
</feature>
<evidence type="ECO:0000256" key="3">
    <source>
        <dbReference type="ARBA" id="ARBA00022989"/>
    </source>
</evidence>
<dbReference type="InterPro" id="IPR011701">
    <property type="entry name" value="MFS"/>
</dbReference>
<accession>A0A7W5VFG2</accession>
<evidence type="ECO:0000259" key="6">
    <source>
        <dbReference type="PROSITE" id="PS50850"/>
    </source>
</evidence>
<dbReference type="InterPro" id="IPR052524">
    <property type="entry name" value="MFS_Cyanate_Porter"/>
</dbReference>
<evidence type="ECO:0000256" key="4">
    <source>
        <dbReference type="ARBA" id="ARBA00023136"/>
    </source>
</evidence>
<keyword evidence="2 5" id="KW-0812">Transmembrane</keyword>
<feature type="transmembrane region" description="Helical" evidence="5">
    <location>
        <begin position="348"/>
        <end position="368"/>
    </location>
</feature>
<feature type="transmembrane region" description="Helical" evidence="5">
    <location>
        <begin position="59"/>
        <end position="78"/>
    </location>
</feature>
<feature type="transmembrane region" description="Helical" evidence="5">
    <location>
        <begin position="312"/>
        <end position="336"/>
    </location>
</feature>
<dbReference type="CDD" id="cd17339">
    <property type="entry name" value="MFS_NIMT_CynX_like"/>
    <property type="match status" value="1"/>
</dbReference>
<dbReference type="GO" id="GO:0005886">
    <property type="term" value="C:plasma membrane"/>
    <property type="evidence" value="ECO:0007669"/>
    <property type="project" value="UniProtKB-SubCell"/>
</dbReference>
<evidence type="ECO:0000256" key="5">
    <source>
        <dbReference type="SAM" id="Phobius"/>
    </source>
</evidence>
<proteinExistence type="predicted"/>
<evidence type="ECO:0000256" key="1">
    <source>
        <dbReference type="ARBA" id="ARBA00004651"/>
    </source>
</evidence>
<comment type="caution">
    <text evidence="7">The sequence shown here is derived from an EMBL/GenBank/DDBJ whole genome shotgun (WGS) entry which is preliminary data.</text>
</comment>
<dbReference type="GeneID" id="95393254"/>
<organism evidence="7 8">
    <name type="scientific">Nonomuraea dietziae</name>
    <dbReference type="NCBI Taxonomy" id="65515"/>
    <lineage>
        <taxon>Bacteria</taxon>
        <taxon>Bacillati</taxon>
        <taxon>Actinomycetota</taxon>
        <taxon>Actinomycetes</taxon>
        <taxon>Streptosporangiales</taxon>
        <taxon>Streptosporangiaceae</taxon>
        <taxon>Nonomuraea</taxon>
    </lineage>
</organism>
<dbReference type="AlphaFoldDB" id="A0A7W5VFG2"/>
<keyword evidence="3 5" id="KW-1133">Transmembrane helix</keyword>
<dbReference type="InterPro" id="IPR020846">
    <property type="entry name" value="MFS_dom"/>
</dbReference>
<feature type="domain" description="Major facilitator superfamily (MFS) profile" evidence="6">
    <location>
        <begin position="22"/>
        <end position="400"/>
    </location>
</feature>
<feature type="transmembrane region" description="Helical" evidence="5">
    <location>
        <begin position="220"/>
        <end position="242"/>
    </location>
</feature>
<feature type="transmembrane region" description="Helical" evidence="5">
    <location>
        <begin position="257"/>
        <end position="280"/>
    </location>
</feature>
<evidence type="ECO:0000256" key="2">
    <source>
        <dbReference type="ARBA" id="ARBA00022692"/>
    </source>
</evidence>
<evidence type="ECO:0000313" key="8">
    <source>
        <dbReference type="Proteomes" id="UP000579945"/>
    </source>
</evidence>
<name>A0A7W5VFG2_9ACTN</name>
<feature type="transmembrane region" description="Helical" evidence="5">
    <location>
        <begin position="85"/>
        <end position="104"/>
    </location>
</feature>
<dbReference type="EMBL" id="JACIBV010000001">
    <property type="protein sequence ID" value="MBB3731143.1"/>
    <property type="molecule type" value="Genomic_DNA"/>
</dbReference>
<keyword evidence="8" id="KW-1185">Reference proteome</keyword>
<dbReference type="GO" id="GO:0022857">
    <property type="term" value="F:transmembrane transporter activity"/>
    <property type="evidence" value="ECO:0007669"/>
    <property type="project" value="InterPro"/>
</dbReference>
<dbReference type="RefSeq" id="WP_183656744.1">
    <property type="nucleotide sequence ID" value="NZ_JACIBV010000001.1"/>
</dbReference>
<comment type="subcellular location">
    <subcellularLocation>
        <location evidence="1">Cell membrane</location>
        <topology evidence="1">Multi-pass membrane protein</topology>
    </subcellularLocation>
</comment>